<gene>
    <name evidence="5" type="ORF">K6T79_07185</name>
</gene>
<proteinExistence type="inferred from homology"/>
<accession>A0ABU5XEU3</accession>
<organism evidence="5 6">
    <name type="scientific">[Mycobacterium] crassicus</name>
    <dbReference type="NCBI Taxonomy" id="2872309"/>
    <lineage>
        <taxon>Bacteria</taxon>
        <taxon>Bacillati</taxon>
        <taxon>Actinomycetota</taxon>
        <taxon>Actinomycetes</taxon>
        <taxon>Mycobacteriales</taxon>
        <taxon>Mycobacteriaceae</taxon>
        <taxon>Mycolicibacter</taxon>
    </lineage>
</organism>
<dbReference type="EMBL" id="JAYJJR010000003">
    <property type="protein sequence ID" value="MEB3020826.1"/>
    <property type="molecule type" value="Genomic_DNA"/>
</dbReference>
<protein>
    <submittedName>
        <fullName evidence="5">Cutinase family protein</fullName>
    </submittedName>
</protein>
<keyword evidence="3" id="KW-0378">Hydrolase</keyword>
<evidence type="ECO:0000256" key="2">
    <source>
        <dbReference type="ARBA" id="ARBA00022487"/>
    </source>
</evidence>
<dbReference type="Pfam" id="PF01083">
    <property type="entry name" value="Cutinase"/>
    <property type="match status" value="1"/>
</dbReference>
<dbReference type="Gene3D" id="3.40.50.1820">
    <property type="entry name" value="alpha/beta hydrolase"/>
    <property type="match status" value="1"/>
</dbReference>
<dbReference type="RefSeq" id="WP_225407098.1">
    <property type="nucleotide sequence ID" value="NZ_JAYJJR010000003.1"/>
</dbReference>
<dbReference type="SUPFAM" id="SSF53474">
    <property type="entry name" value="alpha/beta-Hydrolases"/>
    <property type="match status" value="1"/>
</dbReference>
<dbReference type="PANTHER" id="PTHR33630">
    <property type="entry name" value="CUTINASE RV1984C-RELATED-RELATED"/>
    <property type="match status" value="1"/>
</dbReference>
<evidence type="ECO:0000256" key="4">
    <source>
        <dbReference type="ARBA" id="ARBA00023157"/>
    </source>
</evidence>
<evidence type="ECO:0000313" key="5">
    <source>
        <dbReference type="EMBL" id="MEB3020826.1"/>
    </source>
</evidence>
<comment type="similarity">
    <text evidence="1">Belongs to the cutinase family.</text>
</comment>
<keyword evidence="2" id="KW-0719">Serine esterase</keyword>
<evidence type="ECO:0000256" key="1">
    <source>
        <dbReference type="ARBA" id="ARBA00007534"/>
    </source>
</evidence>
<reference evidence="5 6" key="1">
    <citation type="submission" date="2023-12" db="EMBL/GenBank/DDBJ databases">
        <title>Description of new species of Mycobacterium terrae complex isolated from sewage at the Sao Paulo Zoological Park Foundation in Brazil.</title>
        <authorList>
            <person name="Romagnoli C.L."/>
            <person name="Conceicao E.C."/>
            <person name="Machado E."/>
            <person name="Barreto L.B.P.F."/>
            <person name="Sharma A."/>
            <person name="Silva N.M."/>
            <person name="Marques L.E."/>
            <person name="Juliana M.A."/>
            <person name="Lourenco M.C.S."/>
            <person name="Digiampietri L.A."/>
            <person name="Suffys P.N."/>
            <person name="Viana-Niero C."/>
        </authorList>
    </citation>
    <scope>NUCLEOTIDE SEQUENCE [LARGE SCALE GENOMIC DNA]</scope>
    <source>
        <strain evidence="5 6">MYC098</strain>
    </source>
</reference>
<dbReference type="SMART" id="SM01110">
    <property type="entry name" value="Cutinase"/>
    <property type="match status" value="1"/>
</dbReference>
<dbReference type="InterPro" id="IPR029058">
    <property type="entry name" value="AB_hydrolase_fold"/>
</dbReference>
<keyword evidence="6" id="KW-1185">Reference proteome</keyword>
<dbReference type="InterPro" id="IPR000675">
    <property type="entry name" value="Cutinase/axe"/>
</dbReference>
<dbReference type="PANTHER" id="PTHR33630:SF9">
    <property type="entry name" value="CUTINASE 4"/>
    <property type="match status" value="1"/>
</dbReference>
<keyword evidence="4" id="KW-1015">Disulfide bond</keyword>
<evidence type="ECO:0000313" key="6">
    <source>
        <dbReference type="Proteomes" id="UP001299596"/>
    </source>
</evidence>
<sequence length="233" mass="24229">MAVVCHHERVNARRILRPLGVALALTWLLQSTAITSPSASAEPCPDVQVLFARGTDEAPGLGETGQAFADALRARLPERPLDVYAVDYPATNDWPTGVQGIRDAANHIEATAASCPKTKMVLSGFSQGAAVMGFTTADVIPDGVDGTDVPRPMPPEVADHVAAVVLFGTPNERAMNFLGQPAVVIGPAYTGKTIQLCAPEDPVCSEGLNFSAHAPGAYGGIADEGAAYAANRL</sequence>
<name>A0ABU5XEU3_9MYCO</name>
<evidence type="ECO:0000256" key="3">
    <source>
        <dbReference type="ARBA" id="ARBA00022801"/>
    </source>
</evidence>
<comment type="caution">
    <text evidence="5">The sequence shown here is derived from an EMBL/GenBank/DDBJ whole genome shotgun (WGS) entry which is preliminary data.</text>
</comment>
<dbReference type="Proteomes" id="UP001299596">
    <property type="component" value="Unassembled WGS sequence"/>
</dbReference>